<evidence type="ECO:0000313" key="3">
    <source>
        <dbReference type="EMBL" id="CCA73970.1"/>
    </source>
</evidence>
<feature type="compositionally biased region" description="Polar residues" evidence="2">
    <location>
        <begin position="454"/>
        <end position="463"/>
    </location>
</feature>
<evidence type="ECO:0000256" key="1">
    <source>
        <dbReference type="SAM" id="Coils"/>
    </source>
</evidence>
<feature type="compositionally biased region" description="Basic and acidic residues" evidence="2">
    <location>
        <begin position="251"/>
        <end position="264"/>
    </location>
</feature>
<evidence type="ECO:0000256" key="2">
    <source>
        <dbReference type="SAM" id="MobiDB-lite"/>
    </source>
</evidence>
<name>G4TRL8_SERID</name>
<feature type="compositionally biased region" description="Polar residues" evidence="2">
    <location>
        <begin position="426"/>
        <end position="436"/>
    </location>
</feature>
<feature type="coiled-coil region" evidence="1">
    <location>
        <begin position="295"/>
        <end position="389"/>
    </location>
</feature>
<reference evidence="3 4" key="1">
    <citation type="journal article" date="2011" name="PLoS Pathog.">
        <title>Endophytic Life Strategies Decoded by Genome and Transcriptome Analyses of the Mutualistic Root Symbiont Piriformospora indica.</title>
        <authorList>
            <person name="Zuccaro A."/>
            <person name="Lahrmann U."/>
            <person name="Guldener U."/>
            <person name="Langen G."/>
            <person name="Pfiffi S."/>
            <person name="Biedenkopf D."/>
            <person name="Wong P."/>
            <person name="Samans B."/>
            <person name="Grimm C."/>
            <person name="Basiewicz M."/>
            <person name="Murat C."/>
            <person name="Martin F."/>
            <person name="Kogel K.H."/>
        </authorList>
    </citation>
    <scope>NUCLEOTIDE SEQUENCE [LARGE SCALE GENOMIC DNA]</scope>
    <source>
        <strain evidence="3 4">DSM 11827</strain>
    </source>
</reference>
<feature type="region of interest" description="Disordered" evidence="2">
    <location>
        <begin position="426"/>
        <end position="476"/>
    </location>
</feature>
<dbReference type="AlphaFoldDB" id="G4TRL8"/>
<protein>
    <submittedName>
        <fullName evidence="3">Uncharacterized protein</fullName>
    </submittedName>
</protein>
<keyword evidence="1" id="KW-0175">Coiled coil</keyword>
<dbReference type="EMBL" id="CAFZ01000267">
    <property type="protein sequence ID" value="CCA73970.1"/>
    <property type="molecule type" value="Genomic_DNA"/>
</dbReference>
<dbReference type="InParanoid" id="G4TRL8"/>
<sequence>MEVTLVPEEGPGAMSEQETAFMDNVWEQRISLMTDIEELLSKRDDINKLIKNISTVSLLRRSLPSSATVSTSESLPANSKLVGRLEAEKAKLDSQVDYLVGRLVDYEMSLEATVQKFDGGVTVEQKETLRVARRSLEELGVLLDSKDPHGVEGDATPKPPHTGPEKGQSITRDGKKQLKTKWKPEAMAELEEWASSLSASLEDLEFGFDTPDFQAILARKMTKLYKEGRLGGYNRRSASVGYGGMSGENEGELREIDERSKEAQSWDGTMSSELEEMKAVVFGLREATQKGRRAVEEETERLSVAKARLIQAKEQLAQLEATIAQQSAETDASEEDHVSTLASSVLKEVEKSITQEWESLLQDDRRRLEDEIKERSAELRATLQQAHEEEMTAWPSEERQIIEEIGVALQPVLKWQNTVAKYINQHSSNSSESRGNAGNIFGGRAGVMDPPPTAVTSTLSPTLGPSRVGGQPPSRP</sequence>
<gene>
    <name evidence="3" type="ORF">PIIN_07924</name>
</gene>
<organism evidence="3 4">
    <name type="scientific">Serendipita indica (strain DSM 11827)</name>
    <name type="common">Root endophyte fungus</name>
    <name type="synonym">Piriformospora indica</name>
    <dbReference type="NCBI Taxonomy" id="1109443"/>
    <lineage>
        <taxon>Eukaryota</taxon>
        <taxon>Fungi</taxon>
        <taxon>Dikarya</taxon>
        <taxon>Basidiomycota</taxon>
        <taxon>Agaricomycotina</taxon>
        <taxon>Agaricomycetes</taxon>
        <taxon>Sebacinales</taxon>
        <taxon>Serendipitaceae</taxon>
        <taxon>Serendipita</taxon>
    </lineage>
</organism>
<evidence type="ECO:0000313" key="4">
    <source>
        <dbReference type="Proteomes" id="UP000007148"/>
    </source>
</evidence>
<keyword evidence="4" id="KW-1185">Reference proteome</keyword>
<comment type="caution">
    <text evidence="3">The sequence shown here is derived from an EMBL/GenBank/DDBJ whole genome shotgun (WGS) entry which is preliminary data.</text>
</comment>
<dbReference type="HOGENOM" id="CLU_573789_0_0_1"/>
<accession>G4TRL8</accession>
<proteinExistence type="predicted"/>
<dbReference type="Proteomes" id="UP000007148">
    <property type="component" value="Unassembled WGS sequence"/>
</dbReference>
<feature type="region of interest" description="Disordered" evidence="2">
    <location>
        <begin position="144"/>
        <end position="178"/>
    </location>
</feature>
<feature type="region of interest" description="Disordered" evidence="2">
    <location>
        <begin position="243"/>
        <end position="270"/>
    </location>
</feature>